<dbReference type="GO" id="GO:0006537">
    <property type="term" value="P:glutamate biosynthetic process"/>
    <property type="evidence" value="ECO:0007669"/>
    <property type="project" value="InterPro"/>
</dbReference>
<organism evidence="5 6">
    <name type="scientific">Candidatus Proximibacter danicus</name>
    <dbReference type="NCBI Taxonomy" id="2954365"/>
    <lineage>
        <taxon>Bacteria</taxon>
        <taxon>Pseudomonadati</taxon>
        <taxon>Pseudomonadota</taxon>
        <taxon>Betaproteobacteria</taxon>
        <taxon>Candidatus Proximibacter</taxon>
    </lineage>
</organism>
<dbReference type="Gene3D" id="3.20.20.70">
    <property type="entry name" value="Aldolase class I"/>
    <property type="match status" value="1"/>
</dbReference>
<dbReference type="CDD" id="cd02808">
    <property type="entry name" value="GltS_FMN"/>
    <property type="match status" value="1"/>
</dbReference>
<evidence type="ECO:0000256" key="3">
    <source>
        <dbReference type="SAM" id="Phobius"/>
    </source>
</evidence>
<dbReference type="Proteomes" id="UP000886689">
    <property type="component" value="Unassembled WGS sequence"/>
</dbReference>
<evidence type="ECO:0000256" key="1">
    <source>
        <dbReference type="ARBA" id="ARBA00009716"/>
    </source>
</evidence>
<proteinExistence type="inferred from homology"/>
<sequence length="498" mass="54374">MLSVLHVSFGVLIALALAGLLIYWYIQDITQQKHAVLRNFPIIGHLRYFFENLGEYFRQYFFLGDRDEMPFNRATRAWVYRLAKNEGGILGFGSTYNIHEAGALIFVNAPFPVQEDERQPTPPLLIGEGFCDKPMLGRSLINVSGMSFGAISKPAVRALSHGAAKAGCWMDTGEGGLSPYHLEGGCDLIFQIGTAKYGVRDDAGKLSPEKLREVAAHETVRAFEIKLSQGAKPGKGGVLLAGKVTEEIARIRGIPVGQDSLSPNRHRDIANMRELLDMVERVRDITGKPVGIKTAIGGWHFMNDLTEEVVRRGLTAAPDFIAIDGGEGGSGAAPQALADHMALSIDEALPRVVDSLIESNLRHRVRLIAAGKLLTPARVAWALSAGADFINTARGFMFSLGCIQALRCHANTCPTGITTHNERLQRGLVVEDKAERVAYYCANMNKEIDMIAHSCGLLHAREFRREHVRIVQASGQSVALNVLYPYPVAPPAEGLISV</sequence>
<dbReference type="Pfam" id="PF01645">
    <property type="entry name" value="Glu_synthase"/>
    <property type="match status" value="1"/>
</dbReference>
<reference evidence="5" key="1">
    <citation type="submission" date="2020-10" db="EMBL/GenBank/DDBJ databases">
        <title>Connecting structure to function with the recovery of over 1000 high-quality activated sludge metagenome-assembled genomes encoding full-length rRNA genes using long-read sequencing.</title>
        <authorList>
            <person name="Singleton C.M."/>
            <person name="Petriglieri F."/>
            <person name="Kristensen J.M."/>
            <person name="Kirkegaard R.H."/>
            <person name="Michaelsen T.Y."/>
            <person name="Andersen M.H."/>
            <person name="Karst S.M."/>
            <person name="Dueholm M.S."/>
            <person name="Nielsen P.H."/>
            <person name="Albertsen M."/>
        </authorList>
    </citation>
    <scope>NUCLEOTIDE SEQUENCE</scope>
    <source>
        <strain evidence="5">Hirt_18-Q3-R61-65_BATAC.395</strain>
    </source>
</reference>
<comment type="caution">
    <text evidence="5">The sequence shown here is derived from an EMBL/GenBank/DDBJ whole genome shotgun (WGS) entry which is preliminary data.</text>
</comment>
<dbReference type="PANTHER" id="PTHR43819:SF1">
    <property type="entry name" value="ARCHAEAL-TYPE GLUTAMATE SYNTHASE [NADPH]"/>
    <property type="match status" value="1"/>
</dbReference>
<feature type="transmembrane region" description="Helical" evidence="3">
    <location>
        <begin position="7"/>
        <end position="26"/>
    </location>
</feature>
<evidence type="ECO:0000256" key="2">
    <source>
        <dbReference type="PIRNR" id="PIRNR006429"/>
    </source>
</evidence>
<feature type="domain" description="Glutamate synthase" evidence="4">
    <location>
        <begin position="139"/>
        <end position="456"/>
    </location>
</feature>
<accession>A0A9D7JZS6</accession>
<gene>
    <name evidence="5" type="ORF">IPL58_05665</name>
</gene>
<protein>
    <submittedName>
        <fullName evidence="5">FMN-binding glutamate synthase family protein</fullName>
    </submittedName>
</protein>
<dbReference type="InterPro" id="IPR013785">
    <property type="entry name" value="Aldolase_TIM"/>
</dbReference>
<dbReference type="EMBL" id="JADJUC010000004">
    <property type="protein sequence ID" value="MBK8523638.1"/>
    <property type="molecule type" value="Genomic_DNA"/>
</dbReference>
<comment type="similarity">
    <text evidence="1 2">Belongs to the glutamate synthase family.</text>
</comment>
<dbReference type="PIRSF" id="PIRSF006429">
    <property type="entry name" value="GOGAT_lg_2"/>
    <property type="match status" value="1"/>
</dbReference>
<evidence type="ECO:0000313" key="6">
    <source>
        <dbReference type="Proteomes" id="UP000886689"/>
    </source>
</evidence>
<name>A0A9D7JZS6_9PROT</name>
<dbReference type="PANTHER" id="PTHR43819">
    <property type="entry name" value="ARCHAEAL-TYPE GLUTAMATE SYNTHASE [NADPH]"/>
    <property type="match status" value="1"/>
</dbReference>
<keyword evidence="3" id="KW-0472">Membrane</keyword>
<dbReference type="InterPro" id="IPR024188">
    <property type="entry name" value="GltB"/>
</dbReference>
<dbReference type="SUPFAM" id="SSF51395">
    <property type="entry name" value="FMN-linked oxidoreductases"/>
    <property type="match status" value="1"/>
</dbReference>
<dbReference type="AlphaFoldDB" id="A0A9D7JZS6"/>
<evidence type="ECO:0000259" key="4">
    <source>
        <dbReference type="Pfam" id="PF01645"/>
    </source>
</evidence>
<evidence type="ECO:0000313" key="5">
    <source>
        <dbReference type="EMBL" id="MBK8523638.1"/>
    </source>
</evidence>
<dbReference type="InterPro" id="IPR002932">
    <property type="entry name" value="Glu_synthdom"/>
</dbReference>
<dbReference type="GO" id="GO:0015930">
    <property type="term" value="F:glutamate synthase activity"/>
    <property type="evidence" value="ECO:0007669"/>
    <property type="project" value="InterPro"/>
</dbReference>
<keyword evidence="3" id="KW-0812">Transmembrane</keyword>
<keyword evidence="3" id="KW-1133">Transmembrane helix</keyword>